<dbReference type="KEGG" id="kfl:Kfla_6937"/>
<gene>
    <name evidence="1" type="ordered locus">Kfla_6937</name>
</gene>
<proteinExistence type="predicted"/>
<dbReference type="eggNOG" id="ENOG5034039">
    <property type="taxonomic scope" value="Bacteria"/>
</dbReference>
<name>D2Q3Q4_KRIFD</name>
<protein>
    <submittedName>
        <fullName evidence="1">Uncharacterized protein</fullName>
    </submittedName>
</protein>
<dbReference type="OrthoDB" id="5189174at2"/>
<accession>D2Q3Q4</accession>
<dbReference type="AlphaFoldDB" id="D2Q3Q4"/>
<dbReference type="Proteomes" id="UP000007967">
    <property type="component" value="Chromosome"/>
</dbReference>
<sequence length="191" mass="19759">MIIAVDAAARDTTEAEHVLHELLAPVHAPVVACTHLVSGDGPPHYAVSVTGTAVGLEQHVRAWAAGRGAGVAITRAGASSPDLAGPSTLVRGAYVAAVEAALGSAGRLVRWPGHEHAYGVLTAADLRARCGIDQIEALGGLPVEDDSRIDTLGFLRPIRRVTGTVLQVQPAAGGLLIPFELEHQQKCCADH</sequence>
<reference evidence="1 2" key="2">
    <citation type="journal article" date="2010" name="Stand. Genomic Sci.">
        <title>Complete genome sequence of Kribbella flavida type strain (IFO 14399).</title>
        <authorList>
            <person name="Pukall R."/>
            <person name="Lapidus A."/>
            <person name="Glavina Del Rio T."/>
            <person name="Copeland A."/>
            <person name="Tice H."/>
            <person name="Cheng J.-F."/>
            <person name="Lucas S."/>
            <person name="Chen F."/>
            <person name="Nolan M."/>
            <person name="LaButti K."/>
            <person name="Pati A."/>
            <person name="Ivanova N."/>
            <person name="Mavrommatis K."/>
            <person name="Mikhailova N."/>
            <person name="Pitluck S."/>
            <person name="Bruce D."/>
            <person name="Goodwin L."/>
            <person name="Land M."/>
            <person name="Hauser L."/>
            <person name="Chang Y.-J."/>
            <person name="Jeffries C.D."/>
            <person name="Chen A."/>
            <person name="Palaniappan K."/>
            <person name="Chain P."/>
            <person name="Rohde M."/>
            <person name="Goeker M."/>
            <person name="Bristow J."/>
            <person name="Eisen J.A."/>
            <person name="Markowitz V."/>
            <person name="Hugenholtz P."/>
            <person name="Kyrpides N.C."/>
            <person name="Klenk H.-P."/>
            <person name="Brettin T."/>
        </authorList>
    </citation>
    <scope>NUCLEOTIDE SEQUENCE [LARGE SCALE GENOMIC DNA]</scope>
    <source>
        <strain evidence="2">DSM 17836 / JCM 10339 / NBRC 14399</strain>
    </source>
</reference>
<dbReference type="EMBL" id="CP001736">
    <property type="protein sequence ID" value="ADB35926.1"/>
    <property type="molecule type" value="Genomic_DNA"/>
</dbReference>
<organism evidence="1 2">
    <name type="scientific">Kribbella flavida (strain DSM 17836 / JCM 10339 / NBRC 14399)</name>
    <dbReference type="NCBI Taxonomy" id="479435"/>
    <lineage>
        <taxon>Bacteria</taxon>
        <taxon>Bacillati</taxon>
        <taxon>Actinomycetota</taxon>
        <taxon>Actinomycetes</taxon>
        <taxon>Propionibacteriales</taxon>
        <taxon>Kribbellaceae</taxon>
        <taxon>Kribbella</taxon>
    </lineage>
</organism>
<reference evidence="2" key="1">
    <citation type="submission" date="2009-09" db="EMBL/GenBank/DDBJ databases">
        <title>The complete genome of Kribbella flavida DSM 17836.</title>
        <authorList>
            <consortium name="US DOE Joint Genome Institute (JGI-PGF)"/>
            <person name="Lucas S."/>
            <person name="Copeland A."/>
            <person name="Lapidus A."/>
            <person name="Glavina del Rio T."/>
            <person name="Dalin E."/>
            <person name="Tice H."/>
            <person name="Bruce D."/>
            <person name="Goodwin L."/>
            <person name="Pitluck S."/>
            <person name="Kyrpides N."/>
            <person name="Mavromatis K."/>
            <person name="Ivanova N."/>
            <person name="Saunders E."/>
            <person name="Brettin T."/>
            <person name="Detter J.C."/>
            <person name="Han C."/>
            <person name="Larimer F."/>
            <person name="Land M."/>
            <person name="Hauser L."/>
            <person name="Markowitz V."/>
            <person name="Cheng J.-F."/>
            <person name="Hugenholtz P."/>
            <person name="Woyke T."/>
            <person name="Wu D."/>
            <person name="Pukall R."/>
            <person name="Klenk H.-P."/>
            <person name="Eisen J.A."/>
        </authorList>
    </citation>
    <scope>NUCLEOTIDE SEQUENCE [LARGE SCALE GENOMIC DNA]</scope>
    <source>
        <strain evidence="2">DSM 17836 / JCM 10339 / NBRC 14399</strain>
    </source>
</reference>
<dbReference type="HOGENOM" id="CLU_1509093_0_0_11"/>
<keyword evidence="2" id="KW-1185">Reference proteome</keyword>
<dbReference type="RefSeq" id="WP_012924478.1">
    <property type="nucleotide sequence ID" value="NC_013729.1"/>
</dbReference>
<evidence type="ECO:0000313" key="2">
    <source>
        <dbReference type="Proteomes" id="UP000007967"/>
    </source>
</evidence>
<evidence type="ECO:0000313" key="1">
    <source>
        <dbReference type="EMBL" id="ADB35926.1"/>
    </source>
</evidence>
<dbReference type="STRING" id="479435.Kfla_6937"/>